<keyword evidence="5 6" id="KW-0472">Membrane</keyword>
<comment type="caution">
    <text evidence="8">The sequence shown here is derived from an EMBL/GenBank/DDBJ whole genome shotgun (WGS) entry which is preliminary data.</text>
</comment>
<dbReference type="Pfam" id="PF00153">
    <property type="entry name" value="Mito_carr"/>
    <property type="match status" value="1"/>
</dbReference>
<dbReference type="InterPro" id="IPR018108">
    <property type="entry name" value="MCP_transmembrane"/>
</dbReference>
<keyword evidence="9" id="KW-1185">Reference proteome</keyword>
<dbReference type="Gene3D" id="1.50.40.10">
    <property type="entry name" value="Mitochondrial carrier domain"/>
    <property type="match status" value="1"/>
</dbReference>
<keyword evidence="4" id="KW-0677">Repeat</keyword>
<dbReference type="PANTHER" id="PTHR24089">
    <property type="entry name" value="SOLUTE CARRIER FAMILY 25"/>
    <property type="match status" value="1"/>
</dbReference>
<dbReference type="SUPFAM" id="SSF103506">
    <property type="entry name" value="Mitochondrial carrier"/>
    <property type="match status" value="1"/>
</dbReference>
<keyword evidence="2 7" id="KW-0813">Transport</keyword>
<accession>A0ABS8T8U7</accession>
<dbReference type="Proteomes" id="UP000823775">
    <property type="component" value="Unassembled WGS sequence"/>
</dbReference>
<evidence type="ECO:0000313" key="9">
    <source>
        <dbReference type="Proteomes" id="UP000823775"/>
    </source>
</evidence>
<dbReference type="InterPro" id="IPR023395">
    <property type="entry name" value="MCP_dom_sf"/>
</dbReference>
<dbReference type="EMBL" id="JACEIK010001274">
    <property type="protein sequence ID" value="MCD7467834.1"/>
    <property type="molecule type" value="Genomic_DNA"/>
</dbReference>
<keyword evidence="3 6" id="KW-0812">Transmembrane</keyword>
<evidence type="ECO:0000256" key="6">
    <source>
        <dbReference type="PROSITE-ProRule" id="PRU00282"/>
    </source>
</evidence>
<evidence type="ECO:0000256" key="3">
    <source>
        <dbReference type="ARBA" id="ARBA00022692"/>
    </source>
</evidence>
<dbReference type="PROSITE" id="PS50920">
    <property type="entry name" value="SOLCAR"/>
    <property type="match status" value="1"/>
</dbReference>
<evidence type="ECO:0000256" key="5">
    <source>
        <dbReference type="ARBA" id="ARBA00023136"/>
    </source>
</evidence>
<name>A0ABS8T8U7_DATST</name>
<feature type="non-terminal residue" evidence="8">
    <location>
        <position position="1"/>
    </location>
</feature>
<organism evidence="8 9">
    <name type="scientific">Datura stramonium</name>
    <name type="common">Jimsonweed</name>
    <name type="synonym">Common thornapple</name>
    <dbReference type="NCBI Taxonomy" id="4076"/>
    <lineage>
        <taxon>Eukaryota</taxon>
        <taxon>Viridiplantae</taxon>
        <taxon>Streptophyta</taxon>
        <taxon>Embryophyta</taxon>
        <taxon>Tracheophyta</taxon>
        <taxon>Spermatophyta</taxon>
        <taxon>Magnoliopsida</taxon>
        <taxon>eudicotyledons</taxon>
        <taxon>Gunneridae</taxon>
        <taxon>Pentapetalae</taxon>
        <taxon>asterids</taxon>
        <taxon>lamiids</taxon>
        <taxon>Solanales</taxon>
        <taxon>Solanaceae</taxon>
        <taxon>Solanoideae</taxon>
        <taxon>Datureae</taxon>
        <taxon>Datura</taxon>
    </lineage>
</organism>
<evidence type="ECO:0000256" key="1">
    <source>
        <dbReference type="ARBA" id="ARBA00004141"/>
    </source>
</evidence>
<dbReference type="InterPro" id="IPR002067">
    <property type="entry name" value="MCP"/>
</dbReference>
<evidence type="ECO:0000256" key="7">
    <source>
        <dbReference type="RuleBase" id="RU000488"/>
    </source>
</evidence>
<evidence type="ECO:0000313" key="8">
    <source>
        <dbReference type="EMBL" id="MCD7467834.1"/>
    </source>
</evidence>
<proteinExistence type="inferred from homology"/>
<evidence type="ECO:0000256" key="2">
    <source>
        <dbReference type="ARBA" id="ARBA00022448"/>
    </source>
</evidence>
<sequence>TVIPEGISKHVHAAKYLIVGGVAGATSCTATTPLDRLKVVLQVQTTRASIGSVVRVIWKEGGVLSFLRGNALNVLKGSPECAIKEELVKIQNNQKQTPPTGLQHHRLEV</sequence>
<comment type="similarity">
    <text evidence="7">Belongs to the mitochondrial carrier (TC 2.A.29) family.</text>
</comment>
<evidence type="ECO:0000256" key="4">
    <source>
        <dbReference type="ARBA" id="ARBA00022737"/>
    </source>
</evidence>
<comment type="subcellular location">
    <subcellularLocation>
        <location evidence="1">Membrane</location>
        <topology evidence="1">Multi-pass membrane protein</topology>
    </subcellularLocation>
</comment>
<feature type="repeat" description="Solcar" evidence="6">
    <location>
        <begin position="11"/>
        <end position="94"/>
    </location>
</feature>
<protein>
    <submittedName>
        <fullName evidence="8">Anaphase-promoting complex subunit 2</fullName>
    </submittedName>
</protein>
<dbReference type="PRINTS" id="PR00926">
    <property type="entry name" value="MITOCARRIER"/>
</dbReference>
<gene>
    <name evidence="8" type="primary">APC2_2</name>
    <name evidence="8" type="ORF">HAX54_005480</name>
</gene>
<reference evidence="8 9" key="1">
    <citation type="journal article" date="2021" name="BMC Genomics">
        <title>Datura genome reveals duplications of psychoactive alkaloid biosynthetic genes and high mutation rate following tissue culture.</title>
        <authorList>
            <person name="Rajewski A."/>
            <person name="Carter-House D."/>
            <person name="Stajich J."/>
            <person name="Litt A."/>
        </authorList>
    </citation>
    <scope>NUCLEOTIDE SEQUENCE [LARGE SCALE GENOMIC DNA]</scope>
    <source>
        <strain evidence="8">AR-01</strain>
    </source>
</reference>